<proteinExistence type="predicted"/>
<protein>
    <submittedName>
        <fullName evidence="1">Uncharacterized protein</fullName>
    </submittedName>
</protein>
<comment type="caution">
    <text evidence="1">The sequence shown here is derived from an EMBL/GenBank/DDBJ whole genome shotgun (WGS) entry which is preliminary data.</text>
</comment>
<evidence type="ECO:0000313" key="2">
    <source>
        <dbReference type="Proteomes" id="UP000809243"/>
    </source>
</evidence>
<gene>
    <name evidence="1" type="ORF">JW744_02665</name>
</gene>
<name>A0A938YR44_9ARCH</name>
<dbReference type="EMBL" id="JAFGDB010000041">
    <property type="protein sequence ID" value="MBN2067345.1"/>
    <property type="molecule type" value="Genomic_DNA"/>
</dbReference>
<sequence>MWTLKMKFWHEGSAVIPLAQKYNLTILCFPFNRFEQKGYVFLTSAHVPLGEQKNVSAYIGEISKNPRYENLEKEGNLVIYSLRAKKDATHLQMYLSPELIFVKPIVVKPDGFEYLELAALDKKVLTDFLEIAQKWGKVEMQKISQEKIRDFYVPHIMPDLTEKQKKAL</sequence>
<accession>A0A938YR44</accession>
<reference evidence="1" key="1">
    <citation type="submission" date="2021-01" db="EMBL/GenBank/DDBJ databases">
        <title>Active Sulfur Cycling in an Early Earth Analoge.</title>
        <authorList>
            <person name="Hahn C.R."/>
            <person name="Youssef N.H."/>
            <person name="Elshahed M."/>
        </authorList>
    </citation>
    <scope>NUCLEOTIDE SEQUENCE</scope>
    <source>
        <strain evidence="1">Zod_Metabat.1151</strain>
    </source>
</reference>
<dbReference type="Proteomes" id="UP000809243">
    <property type="component" value="Unassembled WGS sequence"/>
</dbReference>
<organism evidence="1 2">
    <name type="scientific">Candidatus Iainarchaeum sp</name>
    <dbReference type="NCBI Taxonomy" id="3101447"/>
    <lineage>
        <taxon>Archaea</taxon>
        <taxon>Candidatus Iainarchaeota</taxon>
        <taxon>Candidatus Iainarchaeia</taxon>
        <taxon>Candidatus Iainarchaeales</taxon>
        <taxon>Candidatus Iainarchaeaceae</taxon>
        <taxon>Candidatus Iainarchaeum</taxon>
    </lineage>
</organism>
<evidence type="ECO:0000313" key="1">
    <source>
        <dbReference type="EMBL" id="MBN2067345.1"/>
    </source>
</evidence>
<dbReference type="AlphaFoldDB" id="A0A938YR44"/>